<dbReference type="RefSeq" id="WP_227210131.1">
    <property type="nucleotide sequence ID" value="NZ_BAABZQ010000001.1"/>
</dbReference>
<feature type="transmembrane region" description="Helical" evidence="1">
    <location>
        <begin position="267"/>
        <end position="285"/>
    </location>
</feature>
<feature type="transmembrane region" description="Helical" evidence="1">
    <location>
        <begin position="297"/>
        <end position="315"/>
    </location>
</feature>
<feature type="transmembrane region" description="Helical" evidence="1">
    <location>
        <begin position="85"/>
        <end position="107"/>
    </location>
</feature>
<accession>A0ABQ0BW02</accession>
<feature type="transmembrane region" description="Helical" evidence="1">
    <location>
        <begin position="321"/>
        <end position="345"/>
    </location>
</feature>
<name>A0ABQ0BW02_9FIRM</name>
<feature type="transmembrane region" description="Helical" evidence="1">
    <location>
        <begin position="151"/>
        <end position="172"/>
    </location>
</feature>
<dbReference type="Proteomes" id="UP001600941">
    <property type="component" value="Unassembled WGS sequence"/>
</dbReference>
<evidence type="ECO:0000256" key="1">
    <source>
        <dbReference type="SAM" id="Phobius"/>
    </source>
</evidence>
<gene>
    <name evidence="2" type="ORF">K340107D12_35340</name>
</gene>
<dbReference type="Pfam" id="PF13347">
    <property type="entry name" value="MFS_2"/>
    <property type="match status" value="1"/>
</dbReference>
<proteinExistence type="predicted"/>
<dbReference type="InterPro" id="IPR039672">
    <property type="entry name" value="MFS_2"/>
</dbReference>
<feature type="transmembrane region" description="Helical" evidence="1">
    <location>
        <begin position="184"/>
        <end position="205"/>
    </location>
</feature>
<dbReference type="PANTHER" id="PTHR11328">
    <property type="entry name" value="MAJOR FACILITATOR SUPERFAMILY DOMAIN-CONTAINING PROTEIN"/>
    <property type="match status" value="1"/>
</dbReference>
<feature type="transmembrane region" description="Helical" evidence="1">
    <location>
        <begin position="113"/>
        <end position="131"/>
    </location>
</feature>
<organism evidence="2 3">
    <name type="scientific">Blautia parvula</name>
    <dbReference type="NCBI Taxonomy" id="2877527"/>
    <lineage>
        <taxon>Bacteria</taxon>
        <taxon>Bacillati</taxon>
        <taxon>Bacillota</taxon>
        <taxon>Clostridia</taxon>
        <taxon>Lachnospirales</taxon>
        <taxon>Lachnospiraceae</taxon>
        <taxon>Blautia</taxon>
    </lineage>
</organism>
<feature type="transmembrane region" description="Helical" evidence="1">
    <location>
        <begin position="366"/>
        <end position="386"/>
    </location>
</feature>
<keyword evidence="1" id="KW-1133">Transmembrane helix</keyword>
<dbReference type="SUPFAM" id="SSF103473">
    <property type="entry name" value="MFS general substrate transporter"/>
    <property type="match status" value="1"/>
</dbReference>
<protein>
    <submittedName>
        <fullName evidence="2">MFS transporter</fullName>
    </submittedName>
</protein>
<keyword evidence="1" id="KW-0472">Membrane</keyword>
<comment type="caution">
    <text evidence="2">The sequence shown here is derived from an EMBL/GenBank/DDBJ whole genome shotgun (WGS) entry which is preliminary data.</text>
</comment>
<sequence>MSEKNNNPDKIGALKFFSWQGRAVSSGCNVVILGFLSIYCTNQLGLSPAMVGIILMVSRVIDAVTDLTAGYIIDRTHTKLGKGRPYEFCIILVWLCTWLLFSCPGGFTTTMKYIWVLVMYIFVQSIFNTLLNAAQTPYMVRAFNQNQMVRLASFGGITTMIGAMVVSISFPILMGSMATSAKGWSSMLAIYAIPLALIGILRFVFVKEDREIVETAAQRVSIRAIFKVLSKNPYIWLVAIAQMVQYTITNMGVGTYFYTYVVGDVKVMGMMTALGIVVLPIMFFIPRLMRRFTKGQLIATGTIIEAVGGLVMFLAGGSIPIIIVAAILNGIGILPLTYLVDLQVLDCADYNEWKGLPRLEGTLTSFRNFIQKLGTGLGAVLMGLVLEMTGFEGTLAVQGDGALMSIRALMGLFPMVAYIIVTVLMILYIRLDKQIPHIQEENQAKREQMKAQEEI</sequence>
<dbReference type="EMBL" id="BAABZQ010000001">
    <property type="protein sequence ID" value="GAA6500718.1"/>
    <property type="molecule type" value="Genomic_DNA"/>
</dbReference>
<evidence type="ECO:0000313" key="3">
    <source>
        <dbReference type="Proteomes" id="UP001600941"/>
    </source>
</evidence>
<reference evidence="2 3" key="1">
    <citation type="submission" date="2024-04" db="EMBL/GenBank/DDBJ databases">
        <title>Defined microbial consortia suppress multidrug-resistant proinflammatory Enterobacteriaceae via ecological control.</title>
        <authorList>
            <person name="Furuichi M."/>
            <person name="Kawaguchi T."/>
            <person name="Pust M."/>
            <person name="Yasuma K."/>
            <person name="Plichta D."/>
            <person name="Hasegawa N."/>
            <person name="Ohya T."/>
            <person name="Bhattarai S."/>
            <person name="Sasajima S."/>
            <person name="Aoto Y."/>
            <person name="Tuganbaev T."/>
            <person name="Yaginuma M."/>
            <person name="Ueda M."/>
            <person name="Okahashi N."/>
            <person name="Amafuji K."/>
            <person name="Kiridooshi Y."/>
            <person name="Sugita K."/>
            <person name="Strazar M."/>
            <person name="Skelly A."/>
            <person name="Suda W."/>
            <person name="Hattori M."/>
            <person name="Nakamoto N."/>
            <person name="Caballero S."/>
            <person name="Norman J."/>
            <person name="Olle B."/>
            <person name="Tanoue T."/>
            <person name="Arita M."/>
            <person name="Bucci V."/>
            <person name="Atarashi K."/>
            <person name="Xavier R."/>
            <person name="Honda K."/>
        </authorList>
    </citation>
    <scope>NUCLEOTIDE SEQUENCE [LARGE SCALE GENOMIC DNA]</scope>
    <source>
        <strain evidence="3">k34-0107-D12</strain>
    </source>
</reference>
<dbReference type="InterPro" id="IPR036259">
    <property type="entry name" value="MFS_trans_sf"/>
</dbReference>
<feature type="transmembrane region" description="Helical" evidence="1">
    <location>
        <begin position="406"/>
        <end position="429"/>
    </location>
</feature>
<dbReference type="Gene3D" id="1.20.1250.20">
    <property type="entry name" value="MFS general substrate transporter like domains"/>
    <property type="match status" value="2"/>
</dbReference>
<feature type="transmembrane region" description="Helical" evidence="1">
    <location>
        <begin position="51"/>
        <end position="73"/>
    </location>
</feature>
<keyword evidence="1" id="KW-0812">Transmembrane</keyword>
<dbReference type="PANTHER" id="PTHR11328:SF24">
    <property type="entry name" value="MAJOR FACILITATOR SUPERFAMILY (MFS) PROFILE DOMAIN-CONTAINING PROTEIN"/>
    <property type="match status" value="1"/>
</dbReference>
<feature type="transmembrane region" description="Helical" evidence="1">
    <location>
        <begin position="234"/>
        <end position="261"/>
    </location>
</feature>
<evidence type="ECO:0000313" key="2">
    <source>
        <dbReference type="EMBL" id="GAA6500718.1"/>
    </source>
</evidence>
<feature type="transmembrane region" description="Helical" evidence="1">
    <location>
        <begin position="21"/>
        <end position="39"/>
    </location>
</feature>
<keyword evidence="3" id="KW-1185">Reference proteome</keyword>